<protein>
    <submittedName>
        <fullName evidence="2">Uncharacterized protein</fullName>
    </submittedName>
</protein>
<accession>A0AAD6IR88</accession>
<organism evidence="2 3">
    <name type="scientific">Drechslerella dactyloides</name>
    <name type="common">Nematode-trapping fungus</name>
    <name type="synonym">Arthrobotrys dactyloides</name>
    <dbReference type="NCBI Taxonomy" id="74499"/>
    <lineage>
        <taxon>Eukaryota</taxon>
        <taxon>Fungi</taxon>
        <taxon>Dikarya</taxon>
        <taxon>Ascomycota</taxon>
        <taxon>Pezizomycotina</taxon>
        <taxon>Orbiliomycetes</taxon>
        <taxon>Orbiliales</taxon>
        <taxon>Orbiliaceae</taxon>
        <taxon>Drechslerella</taxon>
    </lineage>
</organism>
<dbReference type="Proteomes" id="UP001221413">
    <property type="component" value="Unassembled WGS sequence"/>
</dbReference>
<gene>
    <name evidence="2" type="ORF">Dda_9172</name>
</gene>
<name>A0AAD6IR88_DREDA</name>
<keyword evidence="3" id="KW-1185">Reference proteome</keyword>
<proteinExistence type="predicted"/>
<evidence type="ECO:0000256" key="1">
    <source>
        <dbReference type="SAM" id="MobiDB-lite"/>
    </source>
</evidence>
<reference evidence="2" key="1">
    <citation type="submission" date="2023-01" db="EMBL/GenBank/DDBJ databases">
        <title>The chitinases involved in constricting ring structure development in the nematode-trapping fungus Drechslerella dactyloides.</title>
        <authorList>
            <person name="Wang R."/>
            <person name="Zhang L."/>
            <person name="Tang P."/>
            <person name="Li S."/>
            <person name="Liang L."/>
        </authorList>
    </citation>
    <scope>NUCLEOTIDE SEQUENCE</scope>
    <source>
        <strain evidence="2">YMF1.00031</strain>
    </source>
</reference>
<feature type="region of interest" description="Disordered" evidence="1">
    <location>
        <begin position="62"/>
        <end position="82"/>
    </location>
</feature>
<evidence type="ECO:0000313" key="3">
    <source>
        <dbReference type="Proteomes" id="UP001221413"/>
    </source>
</evidence>
<comment type="caution">
    <text evidence="2">The sequence shown here is derived from an EMBL/GenBank/DDBJ whole genome shotgun (WGS) entry which is preliminary data.</text>
</comment>
<sequence length="82" mass="8992">MQMHREDAEMLGTYMQDGYFCLSAALLPPSDHITVQGLSHELSEESQMSPGRLLRAGYERGGWGTASVEGHGPSTAAKQNRR</sequence>
<dbReference type="EMBL" id="JAQGDS010000015">
    <property type="protein sequence ID" value="KAJ6256080.1"/>
    <property type="molecule type" value="Genomic_DNA"/>
</dbReference>
<dbReference type="AlphaFoldDB" id="A0AAD6IR88"/>
<evidence type="ECO:0000313" key="2">
    <source>
        <dbReference type="EMBL" id="KAJ6256080.1"/>
    </source>
</evidence>